<dbReference type="Proteomes" id="UP001597295">
    <property type="component" value="Unassembled WGS sequence"/>
</dbReference>
<accession>A0ABW5DWY9</accession>
<evidence type="ECO:0000313" key="2">
    <source>
        <dbReference type="Proteomes" id="UP001597295"/>
    </source>
</evidence>
<comment type="caution">
    <text evidence="1">The sequence shown here is derived from an EMBL/GenBank/DDBJ whole genome shotgun (WGS) entry which is preliminary data.</text>
</comment>
<reference evidence="2" key="1">
    <citation type="journal article" date="2019" name="Int. J. Syst. Evol. Microbiol.">
        <title>The Global Catalogue of Microorganisms (GCM) 10K type strain sequencing project: providing services to taxonomists for standard genome sequencing and annotation.</title>
        <authorList>
            <consortium name="The Broad Institute Genomics Platform"/>
            <consortium name="The Broad Institute Genome Sequencing Center for Infectious Disease"/>
            <person name="Wu L."/>
            <person name="Ma J."/>
        </authorList>
    </citation>
    <scope>NUCLEOTIDE SEQUENCE [LARGE SCALE GENOMIC DNA]</scope>
    <source>
        <strain evidence="2">CGMCC 1.19062</strain>
    </source>
</reference>
<evidence type="ECO:0000313" key="1">
    <source>
        <dbReference type="EMBL" id="MFD2263946.1"/>
    </source>
</evidence>
<name>A0ABW5DWY9_9PROT</name>
<dbReference type="InterPro" id="IPR012667">
    <property type="entry name" value="CbtB_put"/>
</dbReference>
<dbReference type="Pfam" id="PF09489">
    <property type="entry name" value="CbtB"/>
    <property type="match status" value="1"/>
</dbReference>
<proteinExistence type="predicted"/>
<dbReference type="EMBL" id="JBHUIP010000012">
    <property type="protein sequence ID" value="MFD2263946.1"/>
    <property type="molecule type" value="Genomic_DNA"/>
</dbReference>
<dbReference type="RefSeq" id="WP_379876988.1">
    <property type="nucleotide sequence ID" value="NZ_JBHUIP010000012.1"/>
</dbReference>
<keyword evidence="2" id="KW-1185">Reference proteome</keyword>
<dbReference type="NCBIfam" id="TIGR02459">
    <property type="entry name" value="CbtB"/>
    <property type="match status" value="1"/>
</dbReference>
<gene>
    <name evidence="1" type="ORF">ACFSM5_13675</name>
</gene>
<sequence>MPISSNVSTAGKSAAVSRSSSTTFQALLAMAFGLLIVGMAGFSHSEILHNAGHDTRHSNAFPCH</sequence>
<organism evidence="1 2">
    <name type="scientific">Lacibacterium aquatile</name>
    <dbReference type="NCBI Taxonomy" id="1168082"/>
    <lineage>
        <taxon>Bacteria</taxon>
        <taxon>Pseudomonadati</taxon>
        <taxon>Pseudomonadota</taxon>
        <taxon>Alphaproteobacteria</taxon>
        <taxon>Rhodospirillales</taxon>
        <taxon>Rhodospirillaceae</taxon>
    </lineage>
</organism>
<protein>
    <submittedName>
        <fullName evidence="1">CbtB domain-containing protein</fullName>
    </submittedName>
</protein>